<evidence type="ECO:0000313" key="7">
    <source>
        <dbReference type="Proteomes" id="UP000249008"/>
    </source>
</evidence>
<dbReference type="InterPro" id="IPR002525">
    <property type="entry name" value="Transp_IS110-like_N"/>
</dbReference>
<dbReference type="EMBL" id="LS483487">
    <property type="protein sequence ID" value="SQJ04020.1"/>
    <property type="molecule type" value="Genomic_DNA"/>
</dbReference>
<dbReference type="InterPro" id="IPR047650">
    <property type="entry name" value="Transpos_IS110"/>
</dbReference>
<dbReference type="Pfam" id="PF02371">
    <property type="entry name" value="Transposase_20"/>
    <property type="match status" value="1"/>
</dbReference>
<gene>
    <name evidence="4" type="ORF">NCTC12112_00932</name>
    <name evidence="5" type="ORF">NCTC12112_01790</name>
    <name evidence="6" type="ORF">NCTC12112_02402</name>
</gene>
<dbReference type="PANTHER" id="PTHR33055">
    <property type="entry name" value="TRANSPOSASE FOR INSERTION SEQUENCE ELEMENT IS1111A"/>
    <property type="match status" value="1"/>
</dbReference>
<dbReference type="Proteomes" id="UP000249008">
    <property type="component" value="Chromosome 1"/>
</dbReference>
<evidence type="ECO:0000313" key="6">
    <source>
        <dbReference type="EMBL" id="SQJ09857.1"/>
    </source>
</evidence>
<dbReference type="GO" id="GO:0004803">
    <property type="term" value="F:transposase activity"/>
    <property type="evidence" value="ECO:0007669"/>
    <property type="project" value="InterPro"/>
</dbReference>
<name>A0AAN1N883_9FUSO</name>
<organism evidence="4 7">
    <name type="scientific">Fusobacterium ulcerans</name>
    <dbReference type="NCBI Taxonomy" id="861"/>
    <lineage>
        <taxon>Bacteria</taxon>
        <taxon>Fusobacteriati</taxon>
        <taxon>Fusobacteriota</taxon>
        <taxon>Fusobacteriia</taxon>
        <taxon>Fusobacteriales</taxon>
        <taxon>Fusobacteriaceae</taxon>
        <taxon>Fusobacterium</taxon>
    </lineage>
</organism>
<sequence>MLLLGIDIAKLNHVASLVDSDSGELIFSNFKFQNNMPGFLSLYEKIVDFPIKDIIIGLESTAHYGENFINFFFQKGFKIAVINPLQTSHLRKANIRDTKNDHLDSITVAKALLFDNFKFVSQNNVSNFALKKLTRFRKSLVKQRSRSKIQLVSLLDIIFPELQYVFKAGIHTKALYALLKKYPSTEKIAALREKSLFSILSKASKGHYDMANALLLKSHAKSSVGVKDTSISIHIPQLIELIELLDKQIKSIEEEIEASLDNGSPILSIPGISNVAAASIIGEINDISNFDSPSKLLAYAGLDPKIRQSGNFNASSCRMSKKGSPYLRYALIYTAWNLVRNSKIFKDYYLIKRAQGKSHYNALGHVAHKLVRVIYALFKKNLIYQEFQL</sequence>
<dbReference type="RefSeq" id="WP_005976615.1">
    <property type="nucleotide sequence ID" value="NZ_CABKNW010000001.1"/>
</dbReference>
<feature type="domain" description="Transposase IS110-like N-terminal" evidence="2">
    <location>
        <begin position="4"/>
        <end position="160"/>
    </location>
</feature>
<dbReference type="GO" id="GO:0006313">
    <property type="term" value="P:DNA transposition"/>
    <property type="evidence" value="ECO:0007669"/>
    <property type="project" value="InterPro"/>
</dbReference>
<dbReference type="InterPro" id="IPR003346">
    <property type="entry name" value="Transposase_20"/>
</dbReference>
<evidence type="ECO:0000256" key="1">
    <source>
        <dbReference type="SAM" id="Coils"/>
    </source>
</evidence>
<protein>
    <submittedName>
        <fullName evidence="4">Transposase IS116/IS110/IS902 family</fullName>
    </submittedName>
</protein>
<evidence type="ECO:0000313" key="5">
    <source>
        <dbReference type="EMBL" id="SQJ04020.1"/>
    </source>
</evidence>
<dbReference type="KEGG" id="ful:C4N20_02600"/>
<dbReference type="KEGG" id="ful:C4N20_11860"/>
<dbReference type="GeneID" id="78456328"/>
<evidence type="ECO:0000259" key="3">
    <source>
        <dbReference type="Pfam" id="PF02371"/>
    </source>
</evidence>
<dbReference type="NCBIfam" id="NF033542">
    <property type="entry name" value="transpos_IS110"/>
    <property type="match status" value="1"/>
</dbReference>
<evidence type="ECO:0000313" key="4">
    <source>
        <dbReference type="EMBL" id="SQJ00638.1"/>
    </source>
</evidence>
<dbReference type="KEGG" id="ful:C4N20_15985"/>
<dbReference type="EMBL" id="LS483487">
    <property type="protein sequence ID" value="SQJ00638.1"/>
    <property type="molecule type" value="Genomic_DNA"/>
</dbReference>
<feature type="domain" description="Transposase IS116/IS110/IS902 C-terminal" evidence="3">
    <location>
        <begin position="266"/>
        <end position="349"/>
    </location>
</feature>
<reference evidence="4 7" key="1">
    <citation type="submission" date="2018-06" db="EMBL/GenBank/DDBJ databases">
        <authorList>
            <consortium name="Pathogen Informatics"/>
            <person name="Doyle S."/>
        </authorList>
    </citation>
    <scope>NUCLEOTIDE SEQUENCE [LARGE SCALE GENOMIC DNA]</scope>
    <source>
        <strain evidence="4 7">NCTC12112</strain>
    </source>
</reference>
<proteinExistence type="predicted"/>
<dbReference type="EMBL" id="LS483487">
    <property type="protein sequence ID" value="SQJ09857.1"/>
    <property type="molecule type" value="Genomic_DNA"/>
</dbReference>
<feature type="coiled-coil region" evidence="1">
    <location>
        <begin position="235"/>
        <end position="262"/>
    </location>
</feature>
<dbReference type="AlphaFoldDB" id="A0AAN1N883"/>
<accession>A0AAN1N883</accession>
<dbReference type="Pfam" id="PF01548">
    <property type="entry name" value="DEDD_Tnp_IS110"/>
    <property type="match status" value="1"/>
</dbReference>
<dbReference type="PANTHER" id="PTHR33055:SF15">
    <property type="entry name" value="TRANSPOSASE-RELATED"/>
    <property type="match status" value="1"/>
</dbReference>
<evidence type="ECO:0000259" key="2">
    <source>
        <dbReference type="Pfam" id="PF01548"/>
    </source>
</evidence>
<dbReference type="GO" id="GO:0003677">
    <property type="term" value="F:DNA binding"/>
    <property type="evidence" value="ECO:0007669"/>
    <property type="project" value="InterPro"/>
</dbReference>
<keyword evidence="1" id="KW-0175">Coiled coil</keyword>